<evidence type="ECO:0000256" key="3">
    <source>
        <dbReference type="ARBA" id="ARBA00022553"/>
    </source>
</evidence>
<keyword evidence="4" id="KW-0175">Coiled coil</keyword>
<evidence type="ECO:0000259" key="6">
    <source>
        <dbReference type="PROSITE" id="PS50006"/>
    </source>
</evidence>
<reference evidence="8 9" key="1">
    <citation type="journal article" date="2017" name="ISME J.">
        <title>Energy and carbon metabolisms in a deep terrestrial subsurface fluid microbial community.</title>
        <authorList>
            <person name="Momper L."/>
            <person name="Jungbluth S.P."/>
            <person name="Lee M.D."/>
            <person name="Amend J.P."/>
        </authorList>
    </citation>
    <scope>NUCLEOTIDE SEQUENCE [LARGE SCALE GENOMIC DNA]</scope>
    <source>
        <strain evidence="8">SURF_5</strain>
    </source>
</reference>
<dbReference type="Pfam" id="PF13185">
    <property type="entry name" value="GAF_2"/>
    <property type="match status" value="1"/>
</dbReference>
<feature type="coiled-coil region" evidence="4">
    <location>
        <begin position="311"/>
        <end position="352"/>
    </location>
</feature>
<dbReference type="InterPro" id="IPR003018">
    <property type="entry name" value="GAF"/>
</dbReference>
<dbReference type="Pfam" id="PF00498">
    <property type="entry name" value="FHA"/>
    <property type="match status" value="1"/>
</dbReference>
<feature type="compositionally biased region" description="Basic and acidic residues" evidence="5">
    <location>
        <begin position="600"/>
        <end position="610"/>
    </location>
</feature>
<dbReference type="Gene3D" id="3.30.450.40">
    <property type="match status" value="1"/>
</dbReference>
<dbReference type="InterPro" id="IPR029016">
    <property type="entry name" value="GAF-like_dom_sf"/>
</dbReference>
<dbReference type="SUPFAM" id="SSF49879">
    <property type="entry name" value="SMAD/FHA domain"/>
    <property type="match status" value="1"/>
</dbReference>
<organism evidence="8 9">
    <name type="scientific">Abyssobacteria bacterium (strain SURF_5)</name>
    <dbReference type="NCBI Taxonomy" id="2093360"/>
    <lineage>
        <taxon>Bacteria</taxon>
        <taxon>Pseudomonadati</taxon>
        <taxon>Candidatus Hydrogenedentota</taxon>
        <taxon>Candidatus Abyssobacteria</taxon>
    </lineage>
</organism>
<dbReference type="InterPro" id="IPR003661">
    <property type="entry name" value="HisK_dim/P_dom"/>
</dbReference>
<proteinExistence type="predicted"/>
<dbReference type="SMART" id="SM00065">
    <property type="entry name" value="GAF"/>
    <property type="match status" value="1"/>
</dbReference>
<dbReference type="Gene3D" id="2.60.200.20">
    <property type="match status" value="1"/>
</dbReference>
<dbReference type="SMART" id="SM00240">
    <property type="entry name" value="FHA"/>
    <property type="match status" value="1"/>
</dbReference>
<dbReference type="InterPro" id="IPR005467">
    <property type="entry name" value="His_kinase_dom"/>
</dbReference>
<evidence type="ECO:0000256" key="4">
    <source>
        <dbReference type="SAM" id="Coils"/>
    </source>
</evidence>
<keyword evidence="3" id="KW-0597">Phosphoprotein</keyword>
<feature type="domain" description="Histidine kinase" evidence="7">
    <location>
        <begin position="361"/>
        <end position="602"/>
    </location>
</feature>
<dbReference type="GO" id="GO:0000155">
    <property type="term" value="F:phosphorelay sensor kinase activity"/>
    <property type="evidence" value="ECO:0007669"/>
    <property type="project" value="InterPro"/>
</dbReference>
<dbReference type="SUPFAM" id="SSF55874">
    <property type="entry name" value="ATPase domain of HSP90 chaperone/DNA topoisomerase II/histidine kinase"/>
    <property type="match status" value="1"/>
</dbReference>
<dbReference type="InterPro" id="IPR036890">
    <property type="entry name" value="HATPase_C_sf"/>
</dbReference>
<evidence type="ECO:0000256" key="1">
    <source>
        <dbReference type="ARBA" id="ARBA00000085"/>
    </source>
</evidence>
<sequence>MDTVIPKLVVVKGLSAQTYCITSDSISLGRALSNDFVISAEGVSRIHARIFKVGSGYHIEDMGSTNGTFIGEQQIKKETELRDGDVIGLGRSVALSFVFPLKPEKEAAQILDLSDEAEPVIRSAIDSGEREPSPRLISTIEIPSDIQFLRRTYQRLALLYQVNNSVGSMTDLDQLFERIAVIVVNLKKADRVAILLQDEQKELVPAVVKEKAEGAVHHPMHVNRAIVQKVIGEGIGILSDDGNDPRGAEGHSGRGVIGSVICGPLKRKEKIIGAIYVACLNQNEEFDEEDLKLLIAVCNEASIVIDNAYSYREIEELNKGLEEKVRQRTADLERALENLKDAQLQLVQSERASAVAQLLSGIAHEINNPVNYIMNGIDSLSRYVRELRWMNESYCQAARQAGLDLSEIEAEADRLNFSEHMSMLSDLLLAIHDGARRTAEIVQSLRGFSRTGESEIKEIDLNQTIDESLRLLSYRLKEGVTVEIEKGDIPLHSCYASQMGQVFLNLLDNAEQAIGQDGRILIKTWCDPSWVFISISDSGKGIAPEIIPKIFDPFFTTKTENGGIGLGLSISMAIVKRHGGDIRVQSEPGSGTTFTISLPREAKPGAAERG</sequence>
<dbReference type="InterPro" id="IPR036097">
    <property type="entry name" value="HisK_dim/P_sf"/>
</dbReference>
<dbReference type="PROSITE" id="PS50109">
    <property type="entry name" value="HIS_KIN"/>
    <property type="match status" value="1"/>
</dbReference>
<dbReference type="Gene3D" id="3.30.565.10">
    <property type="entry name" value="Histidine kinase-like ATPase, C-terminal domain"/>
    <property type="match status" value="1"/>
</dbReference>
<dbReference type="EMBL" id="QZKU01000126">
    <property type="protein sequence ID" value="RJP16646.1"/>
    <property type="molecule type" value="Genomic_DNA"/>
</dbReference>
<dbReference type="InterPro" id="IPR004358">
    <property type="entry name" value="Sig_transdc_His_kin-like_C"/>
</dbReference>
<evidence type="ECO:0000259" key="7">
    <source>
        <dbReference type="PROSITE" id="PS50109"/>
    </source>
</evidence>
<dbReference type="PANTHER" id="PTHR43065:SF42">
    <property type="entry name" value="TWO-COMPONENT SENSOR PPRA"/>
    <property type="match status" value="1"/>
</dbReference>
<protein>
    <recommendedName>
        <fullName evidence="2">histidine kinase</fullName>
        <ecNumber evidence="2">2.7.13.3</ecNumber>
    </recommendedName>
</protein>
<accession>A0A3A4NE63</accession>
<dbReference type="PANTHER" id="PTHR43065">
    <property type="entry name" value="SENSOR HISTIDINE KINASE"/>
    <property type="match status" value="1"/>
</dbReference>
<evidence type="ECO:0000256" key="5">
    <source>
        <dbReference type="SAM" id="MobiDB-lite"/>
    </source>
</evidence>
<dbReference type="InterPro" id="IPR000253">
    <property type="entry name" value="FHA_dom"/>
</dbReference>
<dbReference type="CDD" id="cd00082">
    <property type="entry name" value="HisKA"/>
    <property type="match status" value="1"/>
</dbReference>
<evidence type="ECO:0000256" key="2">
    <source>
        <dbReference type="ARBA" id="ARBA00012438"/>
    </source>
</evidence>
<dbReference type="InterPro" id="IPR008984">
    <property type="entry name" value="SMAD_FHA_dom_sf"/>
</dbReference>
<name>A0A3A4NE63_ABYX5</name>
<feature type="region of interest" description="Disordered" evidence="5">
    <location>
        <begin position="590"/>
        <end position="610"/>
    </location>
</feature>
<gene>
    <name evidence="8" type="ORF">C4520_18180</name>
</gene>
<comment type="catalytic activity">
    <reaction evidence="1">
        <text>ATP + protein L-histidine = ADP + protein N-phospho-L-histidine.</text>
        <dbReference type="EC" id="2.7.13.3"/>
    </reaction>
</comment>
<dbReference type="InterPro" id="IPR003594">
    <property type="entry name" value="HATPase_dom"/>
</dbReference>
<dbReference type="Pfam" id="PF02518">
    <property type="entry name" value="HATPase_c"/>
    <property type="match status" value="1"/>
</dbReference>
<dbReference type="CDD" id="cd00060">
    <property type="entry name" value="FHA"/>
    <property type="match status" value="1"/>
</dbReference>
<dbReference type="Proteomes" id="UP000265882">
    <property type="component" value="Unassembled WGS sequence"/>
</dbReference>
<dbReference type="AlphaFoldDB" id="A0A3A4NE63"/>
<dbReference type="PROSITE" id="PS50006">
    <property type="entry name" value="FHA_DOMAIN"/>
    <property type="match status" value="1"/>
</dbReference>
<dbReference type="Gene3D" id="1.10.287.130">
    <property type="match status" value="1"/>
</dbReference>
<dbReference type="SUPFAM" id="SSF55781">
    <property type="entry name" value="GAF domain-like"/>
    <property type="match status" value="1"/>
</dbReference>
<dbReference type="PRINTS" id="PR00344">
    <property type="entry name" value="BCTRLSENSOR"/>
</dbReference>
<evidence type="ECO:0000313" key="9">
    <source>
        <dbReference type="Proteomes" id="UP000265882"/>
    </source>
</evidence>
<dbReference type="EC" id="2.7.13.3" evidence="2"/>
<evidence type="ECO:0000313" key="8">
    <source>
        <dbReference type="EMBL" id="RJP16646.1"/>
    </source>
</evidence>
<comment type="caution">
    <text evidence="8">The sequence shown here is derived from an EMBL/GenBank/DDBJ whole genome shotgun (WGS) entry which is preliminary data.</text>
</comment>
<dbReference type="SMART" id="SM00387">
    <property type="entry name" value="HATPase_c"/>
    <property type="match status" value="1"/>
</dbReference>
<dbReference type="SUPFAM" id="SSF47384">
    <property type="entry name" value="Homodimeric domain of signal transducing histidine kinase"/>
    <property type="match status" value="1"/>
</dbReference>
<feature type="domain" description="FHA" evidence="6">
    <location>
        <begin position="26"/>
        <end position="75"/>
    </location>
</feature>